<dbReference type="SUPFAM" id="SSF57701">
    <property type="entry name" value="Zn2/Cys6 DNA-binding domain"/>
    <property type="match status" value="1"/>
</dbReference>
<accession>A0AAD7NN07</accession>
<keyword evidence="3" id="KW-0805">Transcription regulation</keyword>
<protein>
    <submittedName>
        <fullName evidence="8">Fungal-specific transcription factor domain-containing protein</fullName>
    </submittedName>
</protein>
<dbReference type="GO" id="GO:0008270">
    <property type="term" value="F:zinc ion binding"/>
    <property type="evidence" value="ECO:0007669"/>
    <property type="project" value="InterPro"/>
</dbReference>
<sequence>MDASPPSFSFLVGYEHPDQHEEEADKSAVSKGPKRKRLAKACDACHKSKRRCDGTAPCSNCYFASKPCHYTDASGRPVAAPHTGKPDASRAPRNGSARSKMYSEEARLLPSTSQVRLDSELATQHRKRVKNDRPHTLHSQDMSNSSGPVKEDDSKIHVAPPVLDHALTRELTNLFFTHCHPVRAVIHKPSFSASLSHNRVPSYLLYAICALAAPLSRQPRIRTAPPRLSGRPFAHQAVSLMFDGSGHLLCDPNLFTAQALCLLMAHDHVTRDMALPVDLRYRDLVLQIVQALGVHNSEHPVSTPAPTTAESIHASIERESVRRVFWVAHIMDLQLSIYTQRSVSLSDTQLRLRLPVDETSFELAVHSTLPEYLYLPPVHTHSVSELGHLIRIMSIYVQTEQLMSSASSSSLHFPVLKSFSEGADTNLSTLGDLEKRGEEWASSLPDHLRFSEQNLQVQHSMFETSSNTGAWCFCCMHVYFASLTLALHAGRNHFSHSTNTPTLAPSRPQWTITRLEMIMKMLGDRAKNSMLMGAFIWTQIKYCNRDDTQIRRCCNEYEELWGTRISDLVAVSTTPRCGSPPIATSQTYPRGRSLDELRLHAQGNNWSSAPQLGSGSGFREDNNAAPRRLHTEVDGDSPKHGGRIGESLPSLKSSGLLDSWNPVSLGKARTDIRESSSKSSPAALGMESDVRSTTLSMPVGLQWLANESR</sequence>
<organism evidence="8 9">
    <name type="scientific">Mycena maculata</name>
    <dbReference type="NCBI Taxonomy" id="230809"/>
    <lineage>
        <taxon>Eukaryota</taxon>
        <taxon>Fungi</taxon>
        <taxon>Dikarya</taxon>
        <taxon>Basidiomycota</taxon>
        <taxon>Agaricomycotina</taxon>
        <taxon>Agaricomycetes</taxon>
        <taxon>Agaricomycetidae</taxon>
        <taxon>Agaricales</taxon>
        <taxon>Marasmiineae</taxon>
        <taxon>Mycenaceae</taxon>
        <taxon>Mycena</taxon>
    </lineage>
</organism>
<feature type="region of interest" description="Disordered" evidence="6">
    <location>
        <begin position="75"/>
        <end position="154"/>
    </location>
</feature>
<comment type="subcellular location">
    <subcellularLocation>
        <location evidence="1">Nucleus</location>
    </subcellularLocation>
</comment>
<feature type="compositionally biased region" description="Basic and acidic residues" evidence="6">
    <location>
        <begin position="15"/>
        <end position="28"/>
    </location>
</feature>
<evidence type="ECO:0000259" key="7">
    <source>
        <dbReference type="PROSITE" id="PS50048"/>
    </source>
</evidence>
<dbReference type="InterPro" id="IPR036864">
    <property type="entry name" value="Zn2-C6_fun-type_DNA-bd_sf"/>
</dbReference>
<feature type="compositionally biased region" description="Basic and acidic residues" evidence="6">
    <location>
        <begin position="629"/>
        <end position="639"/>
    </location>
</feature>
<keyword evidence="2" id="KW-0479">Metal-binding</keyword>
<feature type="domain" description="Zn(2)-C6 fungal-type" evidence="7">
    <location>
        <begin position="41"/>
        <end position="70"/>
    </location>
</feature>
<dbReference type="PROSITE" id="PS50048">
    <property type="entry name" value="ZN2_CY6_FUNGAL_2"/>
    <property type="match status" value="1"/>
</dbReference>
<comment type="caution">
    <text evidence="8">The sequence shown here is derived from an EMBL/GenBank/DDBJ whole genome shotgun (WGS) entry which is preliminary data.</text>
</comment>
<proteinExistence type="predicted"/>
<dbReference type="InterPro" id="IPR001138">
    <property type="entry name" value="Zn2Cys6_DnaBD"/>
</dbReference>
<evidence type="ECO:0000256" key="5">
    <source>
        <dbReference type="ARBA" id="ARBA00023242"/>
    </source>
</evidence>
<dbReference type="GO" id="GO:0005634">
    <property type="term" value="C:nucleus"/>
    <property type="evidence" value="ECO:0007669"/>
    <property type="project" value="UniProtKB-SubCell"/>
</dbReference>
<keyword evidence="5" id="KW-0539">Nucleus</keyword>
<gene>
    <name evidence="8" type="ORF">DFH07DRAFT_736829</name>
</gene>
<dbReference type="CDD" id="cd12148">
    <property type="entry name" value="fungal_TF_MHR"/>
    <property type="match status" value="1"/>
</dbReference>
<dbReference type="Pfam" id="PF00172">
    <property type="entry name" value="Zn_clus"/>
    <property type="match status" value="1"/>
</dbReference>
<keyword evidence="9" id="KW-1185">Reference proteome</keyword>
<dbReference type="EMBL" id="JARJLG010000030">
    <property type="protein sequence ID" value="KAJ7767410.1"/>
    <property type="molecule type" value="Genomic_DNA"/>
</dbReference>
<dbReference type="PROSITE" id="PS00463">
    <property type="entry name" value="ZN2_CY6_FUNGAL_1"/>
    <property type="match status" value="1"/>
</dbReference>
<evidence type="ECO:0000256" key="3">
    <source>
        <dbReference type="ARBA" id="ARBA00023015"/>
    </source>
</evidence>
<dbReference type="GO" id="GO:0003677">
    <property type="term" value="F:DNA binding"/>
    <property type="evidence" value="ECO:0007669"/>
    <property type="project" value="InterPro"/>
</dbReference>
<dbReference type="AlphaFoldDB" id="A0AAD7NN07"/>
<keyword evidence="4" id="KW-0804">Transcription</keyword>
<dbReference type="Proteomes" id="UP001215280">
    <property type="component" value="Unassembled WGS sequence"/>
</dbReference>
<evidence type="ECO:0000256" key="1">
    <source>
        <dbReference type="ARBA" id="ARBA00004123"/>
    </source>
</evidence>
<feature type="compositionally biased region" description="Polar residues" evidence="6">
    <location>
        <begin position="137"/>
        <end position="147"/>
    </location>
</feature>
<dbReference type="InterPro" id="IPR050815">
    <property type="entry name" value="TF_fung"/>
</dbReference>
<feature type="region of interest" description="Disordered" evidence="6">
    <location>
        <begin position="1"/>
        <end position="36"/>
    </location>
</feature>
<dbReference type="Gene3D" id="4.10.240.10">
    <property type="entry name" value="Zn(2)-C6 fungal-type DNA-binding domain"/>
    <property type="match status" value="1"/>
</dbReference>
<feature type="region of interest" description="Disordered" evidence="6">
    <location>
        <begin position="629"/>
        <end position="651"/>
    </location>
</feature>
<feature type="region of interest" description="Disordered" evidence="6">
    <location>
        <begin position="667"/>
        <end position="691"/>
    </location>
</feature>
<dbReference type="PANTHER" id="PTHR47338">
    <property type="entry name" value="ZN(II)2CYS6 TRANSCRIPTION FACTOR (EUROFUNG)-RELATED"/>
    <property type="match status" value="1"/>
</dbReference>
<dbReference type="GO" id="GO:0000981">
    <property type="term" value="F:DNA-binding transcription factor activity, RNA polymerase II-specific"/>
    <property type="evidence" value="ECO:0007669"/>
    <property type="project" value="InterPro"/>
</dbReference>
<evidence type="ECO:0000313" key="9">
    <source>
        <dbReference type="Proteomes" id="UP001215280"/>
    </source>
</evidence>
<dbReference type="PANTHER" id="PTHR47338:SF5">
    <property type="entry name" value="ZN(II)2CYS6 TRANSCRIPTION FACTOR (EUROFUNG)"/>
    <property type="match status" value="1"/>
</dbReference>
<evidence type="ECO:0000313" key="8">
    <source>
        <dbReference type="EMBL" id="KAJ7767410.1"/>
    </source>
</evidence>
<dbReference type="InterPro" id="IPR007219">
    <property type="entry name" value="XnlR_reg_dom"/>
</dbReference>
<evidence type="ECO:0000256" key="2">
    <source>
        <dbReference type="ARBA" id="ARBA00022723"/>
    </source>
</evidence>
<dbReference type="Pfam" id="PF04082">
    <property type="entry name" value="Fungal_trans"/>
    <property type="match status" value="1"/>
</dbReference>
<evidence type="ECO:0000256" key="6">
    <source>
        <dbReference type="SAM" id="MobiDB-lite"/>
    </source>
</evidence>
<reference evidence="8" key="1">
    <citation type="submission" date="2023-03" db="EMBL/GenBank/DDBJ databases">
        <title>Massive genome expansion in bonnet fungi (Mycena s.s.) driven by repeated elements and novel gene families across ecological guilds.</title>
        <authorList>
            <consortium name="Lawrence Berkeley National Laboratory"/>
            <person name="Harder C.B."/>
            <person name="Miyauchi S."/>
            <person name="Viragh M."/>
            <person name="Kuo A."/>
            <person name="Thoen E."/>
            <person name="Andreopoulos B."/>
            <person name="Lu D."/>
            <person name="Skrede I."/>
            <person name="Drula E."/>
            <person name="Henrissat B."/>
            <person name="Morin E."/>
            <person name="Kohler A."/>
            <person name="Barry K."/>
            <person name="LaButti K."/>
            <person name="Morin E."/>
            <person name="Salamov A."/>
            <person name="Lipzen A."/>
            <person name="Mereny Z."/>
            <person name="Hegedus B."/>
            <person name="Baldrian P."/>
            <person name="Stursova M."/>
            <person name="Weitz H."/>
            <person name="Taylor A."/>
            <person name="Grigoriev I.V."/>
            <person name="Nagy L.G."/>
            <person name="Martin F."/>
            <person name="Kauserud H."/>
        </authorList>
    </citation>
    <scope>NUCLEOTIDE SEQUENCE</scope>
    <source>
        <strain evidence="8">CBHHK188m</strain>
    </source>
</reference>
<dbReference type="CDD" id="cd00067">
    <property type="entry name" value="GAL4"/>
    <property type="match status" value="1"/>
</dbReference>
<name>A0AAD7NN07_9AGAR</name>
<dbReference type="SMART" id="SM00066">
    <property type="entry name" value="GAL4"/>
    <property type="match status" value="1"/>
</dbReference>
<feature type="region of interest" description="Disordered" evidence="6">
    <location>
        <begin position="604"/>
        <end position="623"/>
    </location>
</feature>
<feature type="compositionally biased region" description="Polar residues" evidence="6">
    <location>
        <begin position="604"/>
        <end position="613"/>
    </location>
</feature>
<evidence type="ECO:0000256" key="4">
    <source>
        <dbReference type="ARBA" id="ARBA00023163"/>
    </source>
</evidence>
<dbReference type="GO" id="GO:0006351">
    <property type="term" value="P:DNA-templated transcription"/>
    <property type="evidence" value="ECO:0007669"/>
    <property type="project" value="InterPro"/>
</dbReference>